<accession>A0AAV2NX91</accession>
<dbReference type="Gene3D" id="3.30.565.10">
    <property type="entry name" value="Histidine kinase-like ATPase, C-terminal domain"/>
    <property type="match status" value="1"/>
</dbReference>
<dbReference type="GO" id="GO:0140664">
    <property type="term" value="F:ATP-dependent DNA damage sensor activity"/>
    <property type="evidence" value="ECO:0007669"/>
    <property type="project" value="InterPro"/>
</dbReference>
<name>A0AAV2NX91_9HYME</name>
<feature type="DNA-binding region" description="HMG box" evidence="3">
    <location>
        <begin position="558"/>
        <end position="616"/>
    </location>
</feature>
<dbReference type="InterPro" id="IPR014721">
    <property type="entry name" value="Ribsml_uS5_D2-typ_fold_subgr"/>
</dbReference>
<dbReference type="Gene3D" id="3.30.230.10">
    <property type="match status" value="1"/>
</dbReference>
<dbReference type="InterPro" id="IPR009071">
    <property type="entry name" value="HMG_box_dom"/>
</dbReference>
<dbReference type="PROSITE" id="PS50118">
    <property type="entry name" value="HMG_BOX_2"/>
    <property type="match status" value="1"/>
</dbReference>
<dbReference type="GO" id="GO:0032389">
    <property type="term" value="C:MutLalpha complex"/>
    <property type="evidence" value="ECO:0007669"/>
    <property type="project" value="TreeGrafter"/>
</dbReference>
<dbReference type="InterPro" id="IPR036890">
    <property type="entry name" value="HATPase_C_sf"/>
</dbReference>
<keyword evidence="3" id="KW-0238">DNA-binding</keyword>
<dbReference type="InterPro" id="IPR036910">
    <property type="entry name" value="HMG_box_dom_sf"/>
</dbReference>
<evidence type="ECO:0000256" key="3">
    <source>
        <dbReference type="PROSITE-ProRule" id="PRU00267"/>
    </source>
</evidence>
<dbReference type="Gene3D" id="1.10.30.10">
    <property type="entry name" value="High mobility group box domain"/>
    <property type="match status" value="1"/>
</dbReference>
<dbReference type="SMART" id="SM01340">
    <property type="entry name" value="DNA_mis_repair"/>
    <property type="match status" value="1"/>
</dbReference>
<feature type="domain" description="HMG box" evidence="4">
    <location>
        <begin position="558"/>
        <end position="616"/>
    </location>
</feature>
<dbReference type="PANTHER" id="PTHR10073">
    <property type="entry name" value="DNA MISMATCH REPAIR PROTEIN MLH, PMS, MUTL"/>
    <property type="match status" value="1"/>
</dbReference>
<evidence type="ECO:0000256" key="2">
    <source>
        <dbReference type="ARBA" id="ARBA00022763"/>
    </source>
</evidence>
<protein>
    <recommendedName>
        <fullName evidence="4">HMG box domain-containing protein</fullName>
    </recommendedName>
</protein>
<dbReference type="GO" id="GO:0005524">
    <property type="term" value="F:ATP binding"/>
    <property type="evidence" value="ECO:0007669"/>
    <property type="project" value="InterPro"/>
</dbReference>
<evidence type="ECO:0000313" key="5">
    <source>
        <dbReference type="EMBL" id="CAL1684434.1"/>
    </source>
</evidence>
<dbReference type="CDD" id="cd00084">
    <property type="entry name" value="HMG-box_SF"/>
    <property type="match status" value="1"/>
</dbReference>
<evidence type="ECO:0000313" key="6">
    <source>
        <dbReference type="Proteomes" id="UP001497644"/>
    </source>
</evidence>
<organism evidence="5 6">
    <name type="scientific">Lasius platythorax</name>
    <dbReference type="NCBI Taxonomy" id="488582"/>
    <lineage>
        <taxon>Eukaryota</taxon>
        <taxon>Metazoa</taxon>
        <taxon>Ecdysozoa</taxon>
        <taxon>Arthropoda</taxon>
        <taxon>Hexapoda</taxon>
        <taxon>Insecta</taxon>
        <taxon>Pterygota</taxon>
        <taxon>Neoptera</taxon>
        <taxon>Endopterygota</taxon>
        <taxon>Hymenoptera</taxon>
        <taxon>Apocrita</taxon>
        <taxon>Aculeata</taxon>
        <taxon>Formicoidea</taxon>
        <taxon>Formicidae</taxon>
        <taxon>Formicinae</taxon>
        <taxon>Lasius</taxon>
        <taxon>Lasius</taxon>
    </lineage>
</organism>
<dbReference type="InterPro" id="IPR002099">
    <property type="entry name" value="MutL/Mlh/PMS"/>
</dbReference>
<evidence type="ECO:0000256" key="1">
    <source>
        <dbReference type="ARBA" id="ARBA00006082"/>
    </source>
</evidence>
<dbReference type="NCBIfam" id="TIGR00585">
    <property type="entry name" value="mutl"/>
    <property type="match status" value="1"/>
</dbReference>
<dbReference type="Proteomes" id="UP001497644">
    <property type="component" value="Chromosome 5"/>
</dbReference>
<dbReference type="InterPro" id="IPR013507">
    <property type="entry name" value="DNA_mismatch_S5_2-like"/>
</dbReference>
<reference evidence="5" key="1">
    <citation type="submission" date="2024-04" db="EMBL/GenBank/DDBJ databases">
        <authorList>
            <consortium name="Molecular Ecology Group"/>
        </authorList>
    </citation>
    <scope>NUCLEOTIDE SEQUENCE</scope>
</reference>
<comment type="similarity">
    <text evidence="1">Belongs to the DNA mismatch repair MutL/HexB family.</text>
</comment>
<dbReference type="GO" id="GO:0030983">
    <property type="term" value="F:mismatched DNA binding"/>
    <property type="evidence" value="ECO:0007669"/>
    <property type="project" value="InterPro"/>
</dbReference>
<dbReference type="PROSITE" id="PS00058">
    <property type="entry name" value="DNA_MISMATCH_REPAIR_1"/>
    <property type="match status" value="1"/>
</dbReference>
<sequence>MPISALDARTAKLITTTQIITSVYAVIKELMENALDADADNIEINLVDNGTSLIEVKDNGHGISKVDALYVGLLSYTSKISNFEDLDTLQTFGFRGEALNALCAVAEVIIITKTKEDVVGTLYIMNHTGQIVKHESCHRSTGTTVQVKDLFKQMPVRRQIITNTRKANQVIKLLETLIHCFGICKPNVRIQFRVNNNLVYTKPSLNNIKEAANHTLGRKIMSNMEWVEPKDTEFILQLMLPSKKIQDLSEVSHPDLHFIFVNNRPIKHKSLGKLVNNVILEYFQQESYRKKVIFLVYIILKPMDIDVNLEPNKDAVLFKDQNKVFDTVDKCIKRYYGLKSVEVVEQNVSNDTSTCYEDYTLNSSEDINTEWPVSKKRKIDAQEKVIQEDIVKEKPMLMQNNGYEKSLHEQQNIDRIQDQQHYRDALALTTRVQPPNLSDSDSNDTFPAITSSDKTVEECETLSQLPVLNLGEDFDFIGETGSCNISANENQDKLNENQEKKQVSLEAWSKGHIIGLKGGTDIQSDIAIGGQSIENLDSQTNEIMESDRTHIDNKNLKFIKHVRSQITKENPTLTAAQTAKKITEFWKQLSSHERGYYRDVAHKEEKEDQECKKAEERDEVNKIGTKGNKSRLLQLFEKMKNTKNEKKEKLNMRTIVPWTIDRDKIITRLSFESEHIIGRLTPNLWIATICEQIWIIDITSLIKGLKVADIDADKMDAKRIECLLKQWLKERDDMSVMHSIYEFTKKNVNII</sequence>
<dbReference type="AlphaFoldDB" id="A0AAV2NX91"/>
<dbReference type="FunFam" id="3.30.565.10:FF:000017">
    <property type="entry name" value="PMS1 homolog 1, mismatch repair system component"/>
    <property type="match status" value="1"/>
</dbReference>
<dbReference type="InterPro" id="IPR038973">
    <property type="entry name" value="MutL/Mlh/Pms-like"/>
</dbReference>
<keyword evidence="6" id="KW-1185">Reference proteome</keyword>
<dbReference type="CDD" id="cd16926">
    <property type="entry name" value="HATPase_MutL-MLH-PMS-like"/>
    <property type="match status" value="1"/>
</dbReference>
<dbReference type="InterPro" id="IPR014762">
    <property type="entry name" value="DNA_mismatch_repair_CS"/>
</dbReference>
<dbReference type="GO" id="GO:0016887">
    <property type="term" value="F:ATP hydrolysis activity"/>
    <property type="evidence" value="ECO:0007669"/>
    <property type="project" value="InterPro"/>
</dbReference>
<keyword evidence="2" id="KW-0227">DNA damage</keyword>
<proteinExistence type="inferred from homology"/>
<dbReference type="Pfam" id="PF13589">
    <property type="entry name" value="HATPase_c_3"/>
    <property type="match status" value="1"/>
</dbReference>
<evidence type="ECO:0000259" key="4">
    <source>
        <dbReference type="PROSITE" id="PS50118"/>
    </source>
</evidence>
<keyword evidence="3" id="KW-0539">Nucleus</keyword>
<dbReference type="GO" id="GO:0006298">
    <property type="term" value="P:mismatch repair"/>
    <property type="evidence" value="ECO:0007669"/>
    <property type="project" value="InterPro"/>
</dbReference>
<dbReference type="Pfam" id="PF01119">
    <property type="entry name" value="DNA_mis_repair"/>
    <property type="match status" value="1"/>
</dbReference>
<dbReference type="EMBL" id="OZ034828">
    <property type="protein sequence ID" value="CAL1684434.1"/>
    <property type="molecule type" value="Genomic_DNA"/>
</dbReference>
<dbReference type="SUPFAM" id="SSF54211">
    <property type="entry name" value="Ribosomal protein S5 domain 2-like"/>
    <property type="match status" value="1"/>
</dbReference>
<dbReference type="SUPFAM" id="SSF55874">
    <property type="entry name" value="ATPase domain of HSP90 chaperone/DNA topoisomerase II/histidine kinase"/>
    <property type="match status" value="1"/>
</dbReference>
<dbReference type="SUPFAM" id="SSF47095">
    <property type="entry name" value="HMG-box"/>
    <property type="match status" value="1"/>
</dbReference>
<dbReference type="Pfam" id="PF00505">
    <property type="entry name" value="HMG_box"/>
    <property type="match status" value="1"/>
</dbReference>
<dbReference type="PANTHER" id="PTHR10073:SF54">
    <property type="entry name" value="PMS1 PROTEIN HOMOLOG 1"/>
    <property type="match status" value="1"/>
</dbReference>
<gene>
    <name evidence="5" type="ORF">LPLAT_LOCUS10059</name>
</gene>
<dbReference type="InterPro" id="IPR020568">
    <property type="entry name" value="Ribosomal_Su5_D2-typ_SF"/>
</dbReference>